<evidence type="ECO:0000313" key="3">
    <source>
        <dbReference type="Proteomes" id="UP000314294"/>
    </source>
</evidence>
<reference evidence="2 3" key="1">
    <citation type="submission" date="2019-03" db="EMBL/GenBank/DDBJ databases">
        <title>First draft genome of Liparis tanakae, snailfish: a comprehensive survey of snailfish specific genes.</title>
        <authorList>
            <person name="Kim W."/>
            <person name="Song I."/>
            <person name="Jeong J.-H."/>
            <person name="Kim D."/>
            <person name="Kim S."/>
            <person name="Ryu S."/>
            <person name="Song J.Y."/>
            <person name="Lee S.K."/>
        </authorList>
    </citation>
    <scope>NUCLEOTIDE SEQUENCE [LARGE SCALE GENOMIC DNA]</scope>
    <source>
        <tissue evidence="2">Muscle</tissue>
    </source>
</reference>
<comment type="caution">
    <text evidence="2">The sequence shown here is derived from an EMBL/GenBank/DDBJ whole genome shotgun (WGS) entry which is preliminary data.</text>
</comment>
<keyword evidence="3" id="KW-1185">Reference proteome</keyword>
<feature type="region of interest" description="Disordered" evidence="1">
    <location>
        <begin position="115"/>
        <end position="146"/>
    </location>
</feature>
<accession>A0A4Z2HFI5</accession>
<name>A0A4Z2HFI5_9TELE</name>
<organism evidence="2 3">
    <name type="scientific">Liparis tanakae</name>
    <name type="common">Tanaka's snailfish</name>
    <dbReference type="NCBI Taxonomy" id="230148"/>
    <lineage>
        <taxon>Eukaryota</taxon>
        <taxon>Metazoa</taxon>
        <taxon>Chordata</taxon>
        <taxon>Craniata</taxon>
        <taxon>Vertebrata</taxon>
        <taxon>Euteleostomi</taxon>
        <taxon>Actinopterygii</taxon>
        <taxon>Neopterygii</taxon>
        <taxon>Teleostei</taxon>
        <taxon>Neoteleostei</taxon>
        <taxon>Acanthomorphata</taxon>
        <taxon>Eupercaria</taxon>
        <taxon>Perciformes</taxon>
        <taxon>Cottioidei</taxon>
        <taxon>Cottales</taxon>
        <taxon>Liparidae</taxon>
        <taxon>Liparis</taxon>
    </lineage>
</organism>
<dbReference type="EMBL" id="SRLO01000249">
    <property type="protein sequence ID" value="TNN64637.1"/>
    <property type="molecule type" value="Genomic_DNA"/>
</dbReference>
<feature type="region of interest" description="Disordered" evidence="1">
    <location>
        <begin position="165"/>
        <end position="186"/>
    </location>
</feature>
<evidence type="ECO:0000256" key="1">
    <source>
        <dbReference type="SAM" id="MobiDB-lite"/>
    </source>
</evidence>
<sequence length="186" mass="19841">MSFSQKLKPGLGFSCSRQGCEVTGKKKKKGTREGIEKRRRSKSSREATSLVALPARWAASVFHFERFKGAFGENMSPVLVSLSPCLPPRVKDAGVPDGQQPGGQEVSAHLAVPLVGPAPRGGDESFQRRNTERKRPRCSTVEAGVDEGPDALGLHLGVLRGHGGQVQRAGGRVGLPGPDGAEERCY</sequence>
<gene>
    <name evidence="2" type="ORF">EYF80_025146</name>
</gene>
<evidence type="ECO:0000313" key="2">
    <source>
        <dbReference type="EMBL" id="TNN64637.1"/>
    </source>
</evidence>
<proteinExistence type="predicted"/>
<protein>
    <submittedName>
        <fullName evidence="2">Uncharacterized protein</fullName>
    </submittedName>
</protein>
<dbReference type="Proteomes" id="UP000314294">
    <property type="component" value="Unassembled WGS sequence"/>
</dbReference>
<feature type="compositionally biased region" description="Basic and acidic residues" evidence="1">
    <location>
        <begin position="121"/>
        <end position="130"/>
    </location>
</feature>
<dbReference type="AlphaFoldDB" id="A0A4Z2HFI5"/>
<feature type="region of interest" description="Disordered" evidence="1">
    <location>
        <begin position="22"/>
        <end position="48"/>
    </location>
</feature>